<dbReference type="EMBL" id="JAMSHJ010000003">
    <property type="protein sequence ID" value="KAI5429836.1"/>
    <property type="molecule type" value="Genomic_DNA"/>
</dbReference>
<evidence type="ECO:0000256" key="4">
    <source>
        <dbReference type="ARBA" id="ARBA00022695"/>
    </source>
</evidence>
<feature type="domain" description="NYN" evidence="11">
    <location>
        <begin position="235"/>
        <end position="305"/>
    </location>
</feature>
<keyword evidence="13" id="KW-1185">Reference proteome</keyword>
<evidence type="ECO:0000259" key="11">
    <source>
        <dbReference type="Pfam" id="PF01936"/>
    </source>
</evidence>
<comment type="caution">
    <text evidence="12">The sequence shown here is derived from an EMBL/GenBank/DDBJ whole genome shotgun (WGS) entry which is preliminary data.</text>
</comment>
<name>A0A9D4XYI1_PEA</name>
<comment type="similarity">
    <text evidence="2">Belongs to the SELO family.</text>
</comment>
<evidence type="ECO:0000256" key="3">
    <source>
        <dbReference type="ARBA" id="ARBA00022679"/>
    </source>
</evidence>
<evidence type="ECO:0000256" key="7">
    <source>
        <dbReference type="ARBA" id="ARBA00022840"/>
    </source>
</evidence>
<sequence>MSKSESLSFSTGDEDVVDLTSNKYATWVVEIVERTVSMIARWQGFGFTHGVMNTDNMSILGLTIDYGPFGFLDTYDPKFTPNTTDLPGRRYCFANQPDIGLWNLARFTTTLAATHLINDKEANTLERYGSRFMDDYQDIMTKSLASQTIDDSLVDKRPSVHPETYTKRSIFFSWIKSWWPFQKSNAKADDSTAYQNKVTSNLEDSKLPELDQPTSNLEKPKPLEPHQNAGHSGKSELEAGGKNSADRSLLVDIMYWVSQNSPHAHLFLIYGDRDFAGILHQLRMNDYNILLASPGKAPDVLRGATTIMWQWTSLLKGEDLTGKHFNHPPDAAEQSTSLQNVHIMEINEPSSGLKVGGGVPKSVIRKIKDILRLHPKGIVITELRAELINCDVSLGKSIFRYKRLSRLLSSIPHVHLLAHQETKPAAFHCQTY</sequence>
<evidence type="ECO:0000256" key="2">
    <source>
        <dbReference type="ARBA" id="ARBA00009747"/>
    </source>
</evidence>
<accession>A0A9D4XYI1</accession>
<dbReference type="PANTHER" id="PTHR32057:SF14">
    <property type="entry name" value="PROTEIN ADENYLYLTRANSFERASE SELO, MITOCHONDRIAL"/>
    <property type="match status" value="1"/>
</dbReference>
<dbReference type="GO" id="GO:0046872">
    <property type="term" value="F:metal ion binding"/>
    <property type="evidence" value="ECO:0007669"/>
    <property type="project" value="UniProtKB-KW"/>
</dbReference>
<comment type="cofactor">
    <cofactor evidence="1">
        <name>Mg(2+)</name>
        <dbReference type="ChEBI" id="CHEBI:18420"/>
    </cofactor>
</comment>
<evidence type="ECO:0000313" key="13">
    <source>
        <dbReference type="Proteomes" id="UP001058974"/>
    </source>
</evidence>
<keyword evidence="8" id="KW-0460">Magnesium</keyword>
<keyword evidence="3" id="KW-0808">Transferase</keyword>
<keyword evidence="7" id="KW-0067">ATP-binding</keyword>
<reference evidence="12 13" key="1">
    <citation type="journal article" date="2022" name="Nat. Genet.">
        <title>Improved pea reference genome and pan-genome highlight genomic features and evolutionary characteristics.</title>
        <authorList>
            <person name="Yang T."/>
            <person name="Liu R."/>
            <person name="Luo Y."/>
            <person name="Hu S."/>
            <person name="Wang D."/>
            <person name="Wang C."/>
            <person name="Pandey M.K."/>
            <person name="Ge S."/>
            <person name="Xu Q."/>
            <person name="Li N."/>
            <person name="Li G."/>
            <person name="Huang Y."/>
            <person name="Saxena R.K."/>
            <person name="Ji Y."/>
            <person name="Li M."/>
            <person name="Yan X."/>
            <person name="He Y."/>
            <person name="Liu Y."/>
            <person name="Wang X."/>
            <person name="Xiang C."/>
            <person name="Varshney R.K."/>
            <person name="Ding H."/>
            <person name="Gao S."/>
            <person name="Zong X."/>
        </authorList>
    </citation>
    <scope>NUCLEOTIDE SEQUENCE [LARGE SCALE GENOMIC DNA]</scope>
    <source>
        <strain evidence="12 13">cv. Zhongwan 6</strain>
    </source>
</reference>
<keyword evidence="4" id="KW-0548">Nucleotidyltransferase</keyword>
<dbReference type="InterPro" id="IPR021139">
    <property type="entry name" value="NYN"/>
</dbReference>
<keyword evidence="6" id="KW-0547">Nucleotide-binding</keyword>
<keyword evidence="5" id="KW-0479">Metal-binding</keyword>
<gene>
    <name evidence="12" type="ORF">KIW84_034427</name>
</gene>
<dbReference type="GO" id="GO:0009534">
    <property type="term" value="C:chloroplast thylakoid"/>
    <property type="evidence" value="ECO:0007669"/>
    <property type="project" value="TreeGrafter"/>
</dbReference>
<evidence type="ECO:0000256" key="8">
    <source>
        <dbReference type="ARBA" id="ARBA00022842"/>
    </source>
</evidence>
<organism evidence="12 13">
    <name type="scientific">Pisum sativum</name>
    <name type="common">Garden pea</name>
    <name type="synonym">Lathyrus oleraceus</name>
    <dbReference type="NCBI Taxonomy" id="3888"/>
    <lineage>
        <taxon>Eukaryota</taxon>
        <taxon>Viridiplantae</taxon>
        <taxon>Streptophyta</taxon>
        <taxon>Embryophyta</taxon>
        <taxon>Tracheophyta</taxon>
        <taxon>Spermatophyta</taxon>
        <taxon>Magnoliopsida</taxon>
        <taxon>eudicotyledons</taxon>
        <taxon>Gunneridae</taxon>
        <taxon>Pentapetalae</taxon>
        <taxon>rosids</taxon>
        <taxon>fabids</taxon>
        <taxon>Fabales</taxon>
        <taxon>Fabaceae</taxon>
        <taxon>Papilionoideae</taxon>
        <taxon>50 kb inversion clade</taxon>
        <taxon>NPAAA clade</taxon>
        <taxon>Hologalegina</taxon>
        <taxon>IRL clade</taxon>
        <taxon>Fabeae</taxon>
        <taxon>Lathyrus</taxon>
    </lineage>
</organism>
<feature type="region of interest" description="Disordered" evidence="10">
    <location>
        <begin position="200"/>
        <end position="241"/>
    </location>
</feature>
<dbReference type="Proteomes" id="UP001058974">
    <property type="component" value="Chromosome 3"/>
</dbReference>
<dbReference type="AlphaFoldDB" id="A0A9D4XYI1"/>
<evidence type="ECO:0000256" key="9">
    <source>
        <dbReference type="ARBA" id="ARBA00031547"/>
    </source>
</evidence>
<dbReference type="Pfam" id="PF02696">
    <property type="entry name" value="SelO"/>
    <property type="match status" value="1"/>
</dbReference>
<proteinExistence type="inferred from homology"/>
<dbReference type="PANTHER" id="PTHR32057">
    <property type="entry name" value="PROTEIN ADENYLYLTRANSFERASE SELO, MITOCHONDRIAL"/>
    <property type="match status" value="1"/>
</dbReference>
<dbReference type="GO" id="GO:0004540">
    <property type="term" value="F:RNA nuclease activity"/>
    <property type="evidence" value="ECO:0007669"/>
    <property type="project" value="InterPro"/>
</dbReference>
<evidence type="ECO:0000256" key="6">
    <source>
        <dbReference type="ARBA" id="ARBA00022741"/>
    </source>
</evidence>
<dbReference type="Pfam" id="PF01936">
    <property type="entry name" value="NYN"/>
    <property type="match status" value="1"/>
</dbReference>
<evidence type="ECO:0000256" key="1">
    <source>
        <dbReference type="ARBA" id="ARBA00001946"/>
    </source>
</evidence>
<evidence type="ECO:0000256" key="5">
    <source>
        <dbReference type="ARBA" id="ARBA00022723"/>
    </source>
</evidence>
<dbReference type="Gramene" id="Psat03G0442700-T1">
    <property type="protein sequence ID" value="KAI5429836.1"/>
    <property type="gene ID" value="KIW84_034427"/>
</dbReference>
<evidence type="ECO:0000313" key="12">
    <source>
        <dbReference type="EMBL" id="KAI5429836.1"/>
    </source>
</evidence>
<evidence type="ECO:0000256" key="10">
    <source>
        <dbReference type="SAM" id="MobiDB-lite"/>
    </source>
</evidence>
<dbReference type="GO" id="GO:0005524">
    <property type="term" value="F:ATP binding"/>
    <property type="evidence" value="ECO:0007669"/>
    <property type="project" value="UniProtKB-KW"/>
</dbReference>
<dbReference type="GO" id="GO:0070733">
    <property type="term" value="F:AMPylase activity"/>
    <property type="evidence" value="ECO:0007669"/>
    <property type="project" value="TreeGrafter"/>
</dbReference>
<protein>
    <recommendedName>
        <fullName evidence="9">Selenoprotein O</fullName>
    </recommendedName>
</protein>
<dbReference type="InterPro" id="IPR003846">
    <property type="entry name" value="SelO"/>
</dbReference>